<gene>
    <name evidence="3" type="ORF">COU30_05715</name>
</gene>
<name>A0A2M6NZG8_9BACT</name>
<dbReference type="AlphaFoldDB" id="A0A2M6NZG8"/>
<evidence type="ECO:0000259" key="2">
    <source>
        <dbReference type="Pfam" id="PF13439"/>
    </source>
</evidence>
<dbReference type="PANTHER" id="PTHR45947">
    <property type="entry name" value="SULFOQUINOVOSYL TRANSFERASE SQD2"/>
    <property type="match status" value="1"/>
</dbReference>
<feature type="non-terminal residue" evidence="3">
    <location>
        <position position="304"/>
    </location>
</feature>
<dbReference type="GO" id="GO:0016757">
    <property type="term" value="F:glycosyltransferase activity"/>
    <property type="evidence" value="ECO:0007669"/>
    <property type="project" value="InterPro"/>
</dbReference>
<organism evidence="3 4">
    <name type="scientific">Candidatus Magasanikbacteria bacterium CG10_big_fil_rev_8_21_14_0_10_38_6</name>
    <dbReference type="NCBI Taxonomy" id="1974647"/>
    <lineage>
        <taxon>Bacteria</taxon>
        <taxon>Candidatus Magasanikiibacteriota</taxon>
    </lineage>
</organism>
<dbReference type="CDD" id="cd03801">
    <property type="entry name" value="GT4_PimA-like"/>
    <property type="match status" value="1"/>
</dbReference>
<accession>A0A2M6NZG8</accession>
<feature type="domain" description="Glycosyl transferase family 1" evidence="1">
    <location>
        <begin position="186"/>
        <end position="304"/>
    </location>
</feature>
<comment type="caution">
    <text evidence="3">The sequence shown here is derived from an EMBL/GenBank/DDBJ whole genome shotgun (WGS) entry which is preliminary data.</text>
</comment>
<sequence>MNIAMIGQKGMPAHYGGVERHVHDLSVGLVEAGHEVTAYSREWYTKSKETMVEGVHIENMLSIRTKHLDTITYSLIATIDAVGKHFDIIHYHGIGPSLVSWIPRIFSPKTRVITTFHSIDRYHKKWNIAARIALHIAEWTACRFAHETITVSQSLEQYCRNEYNKQTTYIPNGVNITIPSQETQKLKKFGLKKNEYFVMISRLVPHKGAHLLIEAFQKVKQAHSEDPYIKRLKLAIVGGEVYTNDYVRLLHTQASPCNDIVFTDFQSGEALKQLYAHAAALIHPSLNEGLPITVLEAMGIGTPV</sequence>
<dbReference type="Pfam" id="PF00534">
    <property type="entry name" value="Glycos_transf_1"/>
    <property type="match status" value="1"/>
</dbReference>
<dbReference type="PANTHER" id="PTHR45947:SF3">
    <property type="entry name" value="SULFOQUINOVOSYL TRANSFERASE SQD2"/>
    <property type="match status" value="1"/>
</dbReference>
<protein>
    <submittedName>
        <fullName evidence="3">Glycosyl transferase family 1</fullName>
    </submittedName>
</protein>
<proteinExistence type="predicted"/>
<keyword evidence="3" id="KW-0808">Transferase</keyword>
<dbReference type="Proteomes" id="UP000228528">
    <property type="component" value="Unassembled WGS sequence"/>
</dbReference>
<feature type="domain" description="Glycosyltransferase subfamily 4-like N-terminal" evidence="2">
    <location>
        <begin position="15"/>
        <end position="176"/>
    </location>
</feature>
<dbReference type="Gene3D" id="3.40.50.2000">
    <property type="entry name" value="Glycogen Phosphorylase B"/>
    <property type="match status" value="2"/>
</dbReference>
<evidence type="ECO:0000313" key="3">
    <source>
        <dbReference type="EMBL" id="PIR76841.1"/>
    </source>
</evidence>
<dbReference type="SUPFAM" id="SSF53756">
    <property type="entry name" value="UDP-Glycosyltransferase/glycogen phosphorylase"/>
    <property type="match status" value="1"/>
</dbReference>
<evidence type="ECO:0000313" key="4">
    <source>
        <dbReference type="Proteomes" id="UP000228528"/>
    </source>
</evidence>
<reference evidence="4" key="1">
    <citation type="submission" date="2017-09" db="EMBL/GenBank/DDBJ databases">
        <title>Depth-based differentiation of microbial function through sediment-hosted aquifers and enrichment of novel symbionts in the deep terrestrial subsurface.</title>
        <authorList>
            <person name="Probst A.J."/>
            <person name="Ladd B."/>
            <person name="Jarett J.K."/>
            <person name="Geller-Mcgrath D.E."/>
            <person name="Sieber C.M.K."/>
            <person name="Emerson J.B."/>
            <person name="Anantharaman K."/>
            <person name="Thomas B.C."/>
            <person name="Malmstrom R."/>
            <person name="Stieglmeier M."/>
            <person name="Klingl A."/>
            <person name="Woyke T."/>
            <person name="Ryan C.M."/>
            <person name="Banfield J.F."/>
        </authorList>
    </citation>
    <scope>NUCLEOTIDE SEQUENCE [LARGE SCALE GENOMIC DNA]</scope>
</reference>
<dbReference type="Pfam" id="PF13439">
    <property type="entry name" value="Glyco_transf_4"/>
    <property type="match status" value="1"/>
</dbReference>
<evidence type="ECO:0000259" key="1">
    <source>
        <dbReference type="Pfam" id="PF00534"/>
    </source>
</evidence>
<dbReference type="EMBL" id="PFBW01000236">
    <property type="protein sequence ID" value="PIR76841.1"/>
    <property type="molecule type" value="Genomic_DNA"/>
</dbReference>
<dbReference type="InterPro" id="IPR001296">
    <property type="entry name" value="Glyco_trans_1"/>
</dbReference>
<dbReference type="InterPro" id="IPR028098">
    <property type="entry name" value="Glyco_trans_4-like_N"/>
</dbReference>
<dbReference type="InterPro" id="IPR050194">
    <property type="entry name" value="Glycosyltransferase_grp1"/>
</dbReference>